<evidence type="ECO:0000256" key="1">
    <source>
        <dbReference type="SAM" id="MobiDB-lite"/>
    </source>
</evidence>
<evidence type="ECO:0000313" key="3">
    <source>
        <dbReference type="EMBL" id="KIV77260.1"/>
    </source>
</evidence>
<organism evidence="3 4">
    <name type="scientific">Exophiala sideris</name>
    <dbReference type="NCBI Taxonomy" id="1016849"/>
    <lineage>
        <taxon>Eukaryota</taxon>
        <taxon>Fungi</taxon>
        <taxon>Dikarya</taxon>
        <taxon>Ascomycota</taxon>
        <taxon>Pezizomycotina</taxon>
        <taxon>Eurotiomycetes</taxon>
        <taxon>Chaetothyriomycetidae</taxon>
        <taxon>Chaetothyriales</taxon>
        <taxon>Herpotrichiellaceae</taxon>
        <taxon>Exophiala</taxon>
    </lineage>
</organism>
<feature type="region of interest" description="Disordered" evidence="1">
    <location>
        <begin position="217"/>
        <end position="245"/>
    </location>
</feature>
<dbReference type="EMBL" id="KN846954">
    <property type="protein sequence ID" value="KIV77260.1"/>
    <property type="molecule type" value="Genomic_DNA"/>
</dbReference>
<dbReference type="InterPro" id="IPR011598">
    <property type="entry name" value="bHLH_dom"/>
</dbReference>
<feature type="region of interest" description="Disordered" evidence="1">
    <location>
        <begin position="458"/>
        <end position="483"/>
    </location>
</feature>
<dbReference type="Pfam" id="PF00010">
    <property type="entry name" value="HLH"/>
    <property type="match status" value="1"/>
</dbReference>
<sequence length="483" mass="53636">MLATQRMSSHGGQQNFPFGYQQENVHGIGLPEFITPGPPPGQPLLNAVENHDLDQFFNDFDQNVASKQFGNAQFVPTAHDQYFTMPPTFVGSETDLGNHSMIDPNHLQGGFQYGDGMLDPLGQQTALDNMHGQAYNQTGFHNTLVNQLQTAASMQPAFGPAWQQQQAFPQPNMIHAQQQGRQTVTFGTDSRFQPSGYAAPHNPMDPDIPQAMKMDPMNWFEPTSASTTQPNTRPNTQPSSPVWPKKRTFDEFQQDHLRNGIIKPITGTIQPSPPQSATRRKRSSVAKREPSSQPRTPLSKTKSQTSINTEKARADDHEEDAEAEEEEGRSPSPAPWPANKARPPRKTPPPPKPPRKKKGTPNTSTATKPKLKHQHSSSSKVASSRTPLSLEQKKANHTNSEQRRRDATARSYAELYDLVPELEDIGKQSTMKKLEVVVAKVQRVKQTVEELRLKLGLDPVSGRPMNAGARDTLLHSDVQGWHS</sequence>
<feature type="domain" description="BHLH" evidence="2">
    <location>
        <begin position="392"/>
        <end position="444"/>
    </location>
</feature>
<feature type="compositionally biased region" description="Acidic residues" evidence="1">
    <location>
        <begin position="317"/>
        <end position="327"/>
    </location>
</feature>
<accession>A0A0D1VMP2</accession>
<proteinExistence type="predicted"/>
<evidence type="ECO:0000313" key="4">
    <source>
        <dbReference type="Proteomes" id="UP000053599"/>
    </source>
</evidence>
<dbReference type="STRING" id="1016849.A0A0D1VMP2"/>
<reference evidence="3 4" key="1">
    <citation type="submission" date="2015-01" db="EMBL/GenBank/DDBJ databases">
        <title>The Genome Sequence of Exophiala sideris CBS121828.</title>
        <authorList>
            <consortium name="The Broad Institute Genomics Platform"/>
            <person name="Cuomo C."/>
            <person name="de Hoog S."/>
            <person name="Gorbushina A."/>
            <person name="Stielow B."/>
            <person name="Teixiera M."/>
            <person name="Abouelleil A."/>
            <person name="Chapman S.B."/>
            <person name="Priest M."/>
            <person name="Young S.K."/>
            <person name="Wortman J."/>
            <person name="Nusbaum C."/>
            <person name="Birren B."/>
        </authorList>
    </citation>
    <scope>NUCLEOTIDE SEQUENCE [LARGE SCALE GENOMIC DNA]</scope>
    <source>
        <strain evidence="3 4">CBS 121828</strain>
    </source>
</reference>
<protein>
    <recommendedName>
        <fullName evidence="2">BHLH domain-containing protein</fullName>
    </recommendedName>
</protein>
<dbReference type="InterPro" id="IPR036638">
    <property type="entry name" value="HLH_DNA-bd_sf"/>
</dbReference>
<name>A0A0D1VMP2_9EURO</name>
<dbReference type="AlphaFoldDB" id="A0A0D1VMP2"/>
<dbReference type="OrthoDB" id="5778525at2759"/>
<feature type="compositionally biased region" description="Polar residues" evidence="1">
    <location>
        <begin position="291"/>
        <end position="309"/>
    </location>
</feature>
<dbReference type="GO" id="GO:0046983">
    <property type="term" value="F:protein dimerization activity"/>
    <property type="evidence" value="ECO:0007669"/>
    <property type="project" value="InterPro"/>
</dbReference>
<dbReference type="Gene3D" id="4.10.280.10">
    <property type="entry name" value="Helix-loop-helix DNA-binding domain"/>
    <property type="match status" value="1"/>
</dbReference>
<dbReference type="SUPFAM" id="SSF47459">
    <property type="entry name" value="HLH, helix-loop-helix DNA-binding domain"/>
    <property type="match status" value="1"/>
</dbReference>
<evidence type="ECO:0000259" key="2">
    <source>
        <dbReference type="PROSITE" id="PS50888"/>
    </source>
</evidence>
<gene>
    <name evidence="3" type="ORF">PV11_09073</name>
</gene>
<dbReference type="HOGENOM" id="CLU_549853_0_0_1"/>
<dbReference type="Proteomes" id="UP000053599">
    <property type="component" value="Unassembled WGS sequence"/>
</dbReference>
<dbReference type="PROSITE" id="PS50888">
    <property type="entry name" value="BHLH"/>
    <property type="match status" value="1"/>
</dbReference>
<feature type="compositionally biased region" description="Low complexity" evidence="1">
    <location>
        <begin position="227"/>
        <end position="238"/>
    </location>
</feature>
<feature type="region of interest" description="Disordered" evidence="1">
    <location>
        <begin position="259"/>
        <end position="408"/>
    </location>
</feature>